<gene>
    <name evidence="4" type="ORF">FX988_03288</name>
</gene>
<dbReference type="Gene3D" id="3.40.50.2300">
    <property type="match status" value="1"/>
</dbReference>
<dbReference type="PANTHER" id="PTHR44591">
    <property type="entry name" value="STRESS RESPONSE REGULATOR PROTEIN 1"/>
    <property type="match status" value="1"/>
</dbReference>
<evidence type="ECO:0000313" key="4">
    <source>
        <dbReference type="EMBL" id="QHJ13030.1"/>
    </source>
</evidence>
<keyword evidence="5" id="KW-1185">Reference proteome</keyword>
<sequence>MHDVNVMIVDDDDITLTLLEHIVEELVSGEILVFSSSIKANAFLLSEDAQRINLVICDWQMPSISGLKILETLRIKAKDCPFFMITANPTKELVISAKRLGVTDFVAKPFSADDLTQKLSVLLEKISQT</sequence>
<feature type="domain" description="Response regulatory" evidence="3">
    <location>
        <begin position="5"/>
        <end position="123"/>
    </location>
</feature>
<dbReference type="KEGG" id="pmes:FX988_03288"/>
<dbReference type="PANTHER" id="PTHR44591:SF3">
    <property type="entry name" value="RESPONSE REGULATORY DOMAIN-CONTAINING PROTEIN"/>
    <property type="match status" value="1"/>
</dbReference>
<dbReference type="InterPro" id="IPR001789">
    <property type="entry name" value="Sig_transdc_resp-reg_receiver"/>
</dbReference>
<organism evidence="4 5">
    <name type="scientific">Paraglaciecola mesophila</name>
    <dbReference type="NCBI Taxonomy" id="197222"/>
    <lineage>
        <taxon>Bacteria</taxon>
        <taxon>Pseudomonadati</taxon>
        <taxon>Pseudomonadota</taxon>
        <taxon>Gammaproteobacteria</taxon>
        <taxon>Alteromonadales</taxon>
        <taxon>Alteromonadaceae</taxon>
        <taxon>Paraglaciecola</taxon>
    </lineage>
</organism>
<reference evidence="4 5" key="1">
    <citation type="submission" date="2019-12" db="EMBL/GenBank/DDBJ databases">
        <title>Genome sequencing and assembly of endphytes of Porphyra tenera.</title>
        <authorList>
            <person name="Park J.M."/>
            <person name="Shin R."/>
            <person name="Jo S.H."/>
        </authorList>
    </citation>
    <scope>NUCLEOTIDE SEQUENCE [LARGE SCALE GENOMIC DNA]</scope>
    <source>
        <strain evidence="4 5">GPM4</strain>
    </source>
</reference>
<dbReference type="AlphaFoldDB" id="A0A857JPF6"/>
<accession>A0A857JPF6</accession>
<proteinExistence type="predicted"/>
<evidence type="ECO:0000313" key="5">
    <source>
        <dbReference type="Proteomes" id="UP000464524"/>
    </source>
</evidence>
<keyword evidence="1 2" id="KW-0597">Phosphoprotein</keyword>
<dbReference type="PROSITE" id="PS50110">
    <property type="entry name" value="RESPONSE_REGULATORY"/>
    <property type="match status" value="1"/>
</dbReference>
<evidence type="ECO:0000256" key="1">
    <source>
        <dbReference type="ARBA" id="ARBA00022553"/>
    </source>
</evidence>
<evidence type="ECO:0000256" key="2">
    <source>
        <dbReference type="PROSITE-ProRule" id="PRU00169"/>
    </source>
</evidence>
<dbReference type="Pfam" id="PF00072">
    <property type="entry name" value="Response_reg"/>
    <property type="match status" value="1"/>
</dbReference>
<feature type="modified residue" description="4-aspartylphosphate" evidence="2">
    <location>
        <position position="58"/>
    </location>
</feature>
<dbReference type="SMART" id="SM00448">
    <property type="entry name" value="REC"/>
    <property type="match status" value="1"/>
</dbReference>
<dbReference type="EMBL" id="CP047656">
    <property type="protein sequence ID" value="QHJ13030.1"/>
    <property type="molecule type" value="Genomic_DNA"/>
</dbReference>
<dbReference type="RefSeq" id="WP_160181165.1">
    <property type="nucleotide sequence ID" value="NZ_CP047656.1"/>
</dbReference>
<protein>
    <submittedName>
        <fullName evidence="4">Chemotaxis protein CheY</fullName>
    </submittedName>
</protein>
<dbReference type="InterPro" id="IPR011006">
    <property type="entry name" value="CheY-like_superfamily"/>
</dbReference>
<dbReference type="Proteomes" id="UP000464524">
    <property type="component" value="Chromosome"/>
</dbReference>
<dbReference type="OrthoDB" id="5768548at2"/>
<dbReference type="SUPFAM" id="SSF52172">
    <property type="entry name" value="CheY-like"/>
    <property type="match status" value="1"/>
</dbReference>
<evidence type="ECO:0000259" key="3">
    <source>
        <dbReference type="PROSITE" id="PS50110"/>
    </source>
</evidence>
<dbReference type="InterPro" id="IPR050595">
    <property type="entry name" value="Bact_response_regulator"/>
</dbReference>
<name>A0A857JPF6_9ALTE</name>
<dbReference type="GO" id="GO:0000160">
    <property type="term" value="P:phosphorelay signal transduction system"/>
    <property type="evidence" value="ECO:0007669"/>
    <property type="project" value="InterPro"/>
</dbReference>